<accession>A0A7N2R074</accession>
<keyword evidence="3" id="KW-1185">Reference proteome</keyword>
<protein>
    <submittedName>
        <fullName evidence="2">Uncharacterized protein</fullName>
    </submittedName>
</protein>
<proteinExistence type="predicted"/>
<feature type="region of interest" description="Disordered" evidence="1">
    <location>
        <begin position="39"/>
        <end position="80"/>
    </location>
</feature>
<reference evidence="2" key="2">
    <citation type="submission" date="2021-01" db="UniProtKB">
        <authorList>
            <consortium name="EnsemblPlants"/>
        </authorList>
    </citation>
    <scope>IDENTIFICATION</scope>
</reference>
<dbReference type="Gramene" id="QL02p094027:mrna">
    <property type="protein sequence ID" value="QL02p094027:mrna:CDS:1"/>
    <property type="gene ID" value="QL02p094027"/>
</dbReference>
<feature type="compositionally biased region" description="Basic and acidic residues" evidence="1">
    <location>
        <begin position="40"/>
        <end position="49"/>
    </location>
</feature>
<dbReference type="Proteomes" id="UP000594261">
    <property type="component" value="Chromosome 2"/>
</dbReference>
<evidence type="ECO:0000313" key="2">
    <source>
        <dbReference type="EnsemblPlants" id="QL02p094027:mrna:CDS:1"/>
    </source>
</evidence>
<dbReference type="InParanoid" id="A0A7N2R074"/>
<dbReference type="AlphaFoldDB" id="A0A7N2R074"/>
<sequence>MDGSRVIESLGSLWFLTNIFSSKNMSLDSTSDGIATQERINNESSKEELTEPISPISFKIDQPNELPNDENLGPNVSQMW</sequence>
<organism evidence="2 3">
    <name type="scientific">Quercus lobata</name>
    <name type="common">Valley oak</name>
    <dbReference type="NCBI Taxonomy" id="97700"/>
    <lineage>
        <taxon>Eukaryota</taxon>
        <taxon>Viridiplantae</taxon>
        <taxon>Streptophyta</taxon>
        <taxon>Embryophyta</taxon>
        <taxon>Tracheophyta</taxon>
        <taxon>Spermatophyta</taxon>
        <taxon>Magnoliopsida</taxon>
        <taxon>eudicotyledons</taxon>
        <taxon>Gunneridae</taxon>
        <taxon>Pentapetalae</taxon>
        <taxon>rosids</taxon>
        <taxon>fabids</taxon>
        <taxon>Fagales</taxon>
        <taxon>Fagaceae</taxon>
        <taxon>Quercus</taxon>
    </lineage>
</organism>
<name>A0A7N2R074_QUELO</name>
<dbReference type="EnsemblPlants" id="QL02p094027:mrna">
    <property type="protein sequence ID" value="QL02p094027:mrna:CDS:1"/>
    <property type="gene ID" value="QL02p094027"/>
</dbReference>
<evidence type="ECO:0000256" key="1">
    <source>
        <dbReference type="SAM" id="MobiDB-lite"/>
    </source>
</evidence>
<evidence type="ECO:0000313" key="3">
    <source>
        <dbReference type="Proteomes" id="UP000594261"/>
    </source>
</evidence>
<reference evidence="3" key="1">
    <citation type="journal article" date="2016" name="G3 (Bethesda)">
        <title>First Draft Assembly and Annotation of the Genome of a California Endemic Oak Quercus lobata Nee (Fagaceae).</title>
        <authorList>
            <person name="Sork V.L."/>
            <person name="Fitz-Gibbon S.T."/>
            <person name="Puiu D."/>
            <person name="Crepeau M."/>
            <person name="Gugger P.F."/>
            <person name="Sherman R."/>
            <person name="Stevens K."/>
            <person name="Langley C.H."/>
            <person name="Pellegrini M."/>
            <person name="Salzberg S.L."/>
        </authorList>
    </citation>
    <scope>NUCLEOTIDE SEQUENCE [LARGE SCALE GENOMIC DNA]</scope>
    <source>
        <strain evidence="3">cv. SW786</strain>
    </source>
</reference>